<dbReference type="Pfam" id="PF02945">
    <property type="entry name" value="Endonuclease_7"/>
    <property type="match status" value="1"/>
</dbReference>
<accession>A0ABQ9JB54</accession>
<dbReference type="InterPro" id="IPR004211">
    <property type="entry name" value="Endonuclease_7"/>
</dbReference>
<dbReference type="InterPro" id="IPR038563">
    <property type="entry name" value="Endonuclease_7_sf"/>
</dbReference>
<dbReference type="Proteomes" id="UP001162164">
    <property type="component" value="Unassembled WGS sequence"/>
</dbReference>
<dbReference type="SUPFAM" id="SSF54060">
    <property type="entry name" value="His-Me finger endonucleases"/>
    <property type="match status" value="1"/>
</dbReference>
<dbReference type="PANTHER" id="PTHR31511">
    <property type="entry name" value="PROTEIN CBG23764"/>
    <property type="match status" value="1"/>
</dbReference>
<evidence type="ECO:0008006" key="3">
    <source>
        <dbReference type="Google" id="ProtNLM"/>
    </source>
</evidence>
<comment type="caution">
    <text evidence="1">The sequence shown here is derived from an EMBL/GenBank/DDBJ whole genome shotgun (WGS) entry which is preliminary data.</text>
</comment>
<evidence type="ECO:0000313" key="1">
    <source>
        <dbReference type="EMBL" id="KAJ8975411.1"/>
    </source>
</evidence>
<dbReference type="EMBL" id="JAPWTJ010000830">
    <property type="protein sequence ID" value="KAJ8975411.1"/>
    <property type="molecule type" value="Genomic_DNA"/>
</dbReference>
<gene>
    <name evidence="1" type="ORF">NQ317_018682</name>
</gene>
<reference evidence="1" key="1">
    <citation type="journal article" date="2023" name="Insect Mol. Biol.">
        <title>Genome sequencing provides insights into the evolution of gene families encoding plant cell wall-degrading enzymes in longhorned beetles.</title>
        <authorList>
            <person name="Shin N.R."/>
            <person name="Okamura Y."/>
            <person name="Kirsch R."/>
            <person name="Pauchet Y."/>
        </authorList>
    </citation>
    <scope>NUCLEOTIDE SEQUENCE</scope>
    <source>
        <strain evidence="1">MMC_N1</strain>
    </source>
</reference>
<evidence type="ECO:0000313" key="2">
    <source>
        <dbReference type="Proteomes" id="UP001162164"/>
    </source>
</evidence>
<dbReference type="PANTHER" id="PTHR31511:SF12">
    <property type="entry name" value="RHO TERMINATION FACTOR N-TERMINAL DOMAIN-CONTAINING PROTEIN"/>
    <property type="match status" value="1"/>
</dbReference>
<dbReference type="Gene3D" id="3.40.1800.10">
    <property type="entry name" value="His-Me finger endonucleases"/>
    <property type="match status" value="1"/>
</dbReference>
<proteinExistence type="predicted"/>
<organism evidence="1 2">
    <name type="scientific">Molorchus minor</name>
    <dbReference type="NCBI Taxonomy" id="1323400"/>
    <lineage>
        <taxon>Eukaryota</taxon>
        <taxon>Metazoa</taxon>
        <taxon>Ecdysozoa</taxon>
        <taxon>Arthropoda</taxon>
        <taxon>Hexapoda</taxon>
        <taxon>Insecta</taxon>
        <taxon>Pterygota</taxon>
        <taxon>Neoptera</taxon>
        <taxon>Endopterygota</taxon>
        <taxon>Coleoptera</taxon>
        <taxon>Polyphaga</taxon>
        <taxon>Cucujiformia</taxon>
        <taxon>Chrysomeloidea</taxon>
        <taxon>Cerambycidae</taxon>
        <taxon>Lamiinae</taxon>
        <taxon>Monochamini</taxon>
        <taxon>Molorchus</taxon>
    </lineage>
</organism>
<keyword evidence="2" id="KW-1185">Reference proteome</keyword>
<dbReference type="InterPro" id="IPR044925">
    <property type="entry name" value="His-Me_finger_sf"/>
</dbReference>
<protein>
    <recommendedName>
        <fullName evidence="3">C2H2-type domain-containing protein</fullName>
    </recommendedName>
</protein>
<sequence>MKLGMEPHPTTLNYPYIQIIMMRHVSRGLSTKGRETQKEKNNDISVNVFGLEMDLKSKFSVVRVRLTKQKFEKHRDDEEEVEIKYHSCYIKDLPRLLSSQLSKKLIKNFCDRCLNYFSSQDKLNDHLEYCEKLNDCKVEFSREPYVQFKNFVNKENVPFSMYADFESLREPLNDVEISDSELATKTSPYQKHNAYSAGYYFKCNYNNSWSSYNSNRGSNCMSWFADELTTIAKFVSSKLKHVEDMNVEVFLKDAATKSCHICEVDFKQSDKIVRDHCHLTGDFRGFAHNQCNLNYKNSFVIPVGGYDEHFIIKELAQRSRVTLLPINKEKYISFTVYDNDTNIRFRFIDSIRFMGCSLDQLASTLVDENFQDLKQEFSDLDDGKPNC</sequence>
<name>A0ABQ9JB54_9CUCU</name>